<reference evidence="11" key="1">
    <citation type="submission" date="2017-02" db="UniProtKB">
        <authorList>
            <consortium name="WormBaseParasite"/>
        </authorList>
    </citation>
    <scope>IDENTIFICATION</scope>
</reference>
<dbReference type="FunFam" id="3.90.640.10:FF:000047">
    <property type="entry name" value="Actin, alpha skeletal muscle"/>
    <property type="match status" value="2"/>
</dbReference>
<evidence type="ECO:0000256" key="7">
    <source>
        <dbReference type="ARBA" id="ARBA00023212"/>
    </source>
</evidence>
<dbReference type="AlphaFoldDB" id="A0A0M3ICR7"/>
<comment type="subcellular location">
    <subcellularLocation>
        <location evidence="1">Cytoplasm</location>
        <location evidence="1">Cytoskeleton</location>
    </subcellularLocation>
</comment>
<dbReference type="GO" id="GO:0016787">
    <property type="term" value="F:hydrolase activity"/>
    <property type="evidence" value="ECO:0007669"/>
    <property type="project" value="UniProtKB-KW"/>
</dbReference>
<comment type="similarity">
    <text evidence="2 9">Belongs to the actin family.</text>
</comment>
<evidence type="ECO:0000313" key="11">
    <source>
        <dbReference type="WBParaSite" id="ALUE_0001570901-mRNA-1"/>
    </source>
</evidence>
<dbReference type="WBParaSite" id="ALUE_0001570901-mRNA-1">
    <property type="protein sequence ID" value="ALUE_0001570901-mRNA-1"/>
    <property type="gene ID" value="ALUE_0001570901"/>
</dbReference>
<dbReference type="GO" id="GO:0005856">
    <property type="term" value="C:cytoskeleton"/>
    <property type="evidence" value="ECO:0007669"/>
    <property type="project" value="UniProtKB-SubCell"/>
</dbReference>
<sequence>MGVMVGMGQKDSYVGDEAQSKRGILTLKYPIEHGIVTNWDDMEKIWHHTFYNELRVAPEEHPVLLTEAPLNPKANREKMTQIMFETFNTPAMYVAIQAVLSLYASGRTTGVVLDSGDGVTHTVPIYEGYALPHAILRLDLAGRDLTDYLMKILTERGYSFVTTAEREIVRDIKEKLCYVALDFEQEMATAASSSSLEKSYELPDGQVITVGNERFRCPEALFQPSFIGMESAGIHETTYNSIMKCDIDIRKDLYANNVLSGGSTMYPGIADRMQASHLFRKEITALAPSTMKIKIIAPPERKYSVWIGGSILASLSTFQQPSFIGMESAGIHETTYNSIMKCDIDIRKDLYANNVLSGGSTICGSRNKNTMNPDHRSSIANASKQKTPNINTTSLPSSGFSSAHFDSHFYLRESDSVNIDSTVMLSQFSYGHEVTTLEPTKGVMVGMGQKDSYVGDEAQSKRGILTLKYPIEHGIVTNWDDMEKIWHHTFYNELRVAPEEHPVLLTEAPLNPKANREKMTQIMFETFNTPAMYVAIQAVLSLYASGRTTGVVLDSGDGVTHTVPIYEGYALPHAILRLDLAGRDLTDYLMKILTERGYSFVTTAEREIVRDIKEKLCYVALDFEQEMATAASSSSLEKSYELPDGQVITVGNERFRCPEALFQPSFIGMESAGIH</sequence>
<dbReference type="Pfam" id="PF00022">
    <property type="entry name" value="Actin"/>
    <property type="match status" value="3"/>
</dbReference>
<dbReference type="PROSITE" id="PS01132">
    <property type="entry name" value="ACTINS_ACT_LIKE"/>
    <property type="match status" value="2"/>
</dbReference>
<keyword evidence="3" id="KW-0963">Cytoplasm</keyword>
<evidence type="ECO:0000313" key="10">
    <source>
        <dbReference type="Proteomes" id="UP000036681"/>
    </source>
</evidence>
<keyword evidence="7" id="KW-0206">Cytoskeleton</keyword>
<accession>A0A0M3ICR7</accession>
<keyword evidence="5" id="KW-0378">Hydrolase</keyword>
<organism evidence="10 11">
    <name type="scientific">Ascaris lumbricoides</name>
    <name type="common">Giant roundworm</name>
    <dbReference type="NCBI Taxonomy" id="6252"/>
    <lineage>
        <taxon>Eukaryota</taxon>
        <taxon>Metazoa</taxon>
        <taxon>Ecdysozoa</taxon>
        <taxon>Nematoda</taxon>
        <taxon>Chromadorea</taxon>
        <taxon>Rhabditida</taxon>
        <taxon>Spirurina</taxon>
        <taxon>Ascaridomorpha</taxon>
        <taxon>Ascaridoidea</taxon>
        <taxon>Ascarididae</taxon>
        <taxon>Ascaris</taxon>
    </lineage>
</organism>
<proteinExistence type="inferred from homology"/>
<dbReference type="FunFam" id="3.30.420.40:FF:000131">
    <property type="entry name" value="Actin, alpha skeletal muscle"/>
    <property type="match status" value="1"/>
</dbReference>
<evidence type="ECO:0000256" key="3">
    <source>
        <dbReference type="ARBA" id="ARBA00022490"/>
    </source>
</evidence>
<dbReference type="FunFam" id="3.30.420.40:FF:000291">
    <property type="entry name" value="Actin, alpha skeletal muscle"/>
    <property type="match status" value="2"/>
</dbReference>
<evidence type="ECO:0000256" key="9">
    <source>
        <dbReference type="RuleBase" id="RU000487"/>
    </source>
</evidence>
<protein>
    <submittedName>
        <fullName evidence="11">Actin</fullName>
    </submittedName>
</protein>
<keyword evidence="4" id="KW-0547">Nucleotide-binding</keyword>
<evidence type="ECO:0000256" key="5">
    <source>
        <dbReference type="ARBA" id="ARBA00022801"/>
    </source>
</evidence>
<name>A0A0M3ICR7_ASCLU</name>
<dbReference type="InterPro" id="IPR004000">
    <property type="entry name" value="Actin"/>
</dbReference>
<dbReference type="PROSITE" id="PS00406">
    <property type="entry name" value="ACTINS_1"/>
    <property type="match status" value="2"/>
</dbReference>
<dbReference type="Gene3D" id="3.30.420.40">
    <property type="match status" value="4"/>
</dbReference>
<evidence type="ECO:0000256" key="1">
    <source>
        <dbReference type="ARBA" id="ARBA00004245"/>
    </source>
</evidence>
<dbReference type="Gene3D" id="3.90.640.10">
    <property type="entry name" value="Actin, Chain A, domain 4"/>
    <property type="match status" value="2"/>
</dbReference>
<evidence type="ECO:0000256" key="8">
    <source>
        <dbReference type="ARBA" id="ARBA00049360"/>
    </source>
</evidence>
<dbReference type="InterPro" id="IPR043129">
    <property type="entry name" value="ATPase_NBD"/>
</dbReference>
<dbReference type="GO" id="GO:0005524">
    <property type="term" value="F:ATP binding"/>
    <property type="evidence" value="ECO:0007669"/>
    <property type="project" value="UniProtKB-KW"/>
</dbReference>
<keyword evidence="6" id="KW-0067">ATP-binding</keyword>
<dbReference type="PRINTS" id="PR00190">
    <property type="entry name" value="ACTIN"/>
</dbReference>
<evidence type="ECO:0000256" key="6">
    <source>
        <dbReference type="ARBA" id="ARBA00022840"/>
    </source>
</evidence>
<dbReference type="FunFam" id="2.30.36.70:FF:000001">
    <property type="entry name" value="Actin, alpha skeletal muscle"/>
    <property type="match status" value="2"/>
</dbReference>
<dbReference type="InterPro" id="IPR004001">
    <property type="entry name" value="Actin_CS"/>
</dbReference>
<dbReference type="InterPro" id="IPR020902">
    <property type="entry name" value="Actin/actin-like_CS"/>
</dbReference>
<dbReference type="SUPFAM" id="SSF53067">
    <property type="entry name" value="Actin-like ATPase domain"/>
    <property type="match status" value="5"/>
</dbReference>
<keyword evidence="10" id="KW-1185">Reference proteome</keyword>
<evidence type="ECO:0000256" key="2">
    <source>
        <dbReference type="ARBA" id="ARBA00006752"/>
    </source>
</evidence>
<comment type="catalytic activity">
    <reaction evidence="8">
        <text>ATP + H2O = ADP + phosphate + H(+)</text>
        <dbReference type="Rhea" id="RHEA:13065"/>
        <dbReference type="ChEBI" id="CHEBI:15377"/>
        <dbReference type="ChEBI" id="CHEBI:15378"/>
        <dbReference type="ChEBI" id="CHEBI:30616"/>
        <dbReference type="ChEBI" id="CHEBI:43474"/>
        <dbReference type="ChEBI" id="CHEBI:456216"/>
    </reaction>
</comment>
<dbReference type="PANTHER" id="PTHR11937">
    <property type="entry name" value="ACTIN"/>
    <property type="match status" value="1"/>
</dbReference>
<dbReference type="Proteomes" id="UP000036681">
    <property type="component" value="Unplaced"/>
</dbReference>
<dbReference type="SMART" id="SM00268">
    <property type="entry name" value="ACTIN"/>
    <property type="match status" value="2"/>
</dbReference>
<evidence type="ECO:0000256" key="4">
    <source>
        <dbReference type="ARBA" id="ARBA00022741"/>
    </source>
</evidence>